<evidence type="ECO:0000313" key="1">
    <source>
        <dbReference type="EMBL" id="QJA47532.1"/>
    </source>
</evidence>
<gene>
    <name evidence="3" type="ORF">MM415A01957_0011</name>
    <name evidence="2" type="ORF">MM415B00465_0006</name>
    <name evidence="1" type="ORF">TM448A00694_0010</name>
    <name evidence="4" type="ORF">TM448B00545_0006</name>
</gene>
<reference evidence="1" key="1">
    <citation type="submission" date="2020-03" db="EMBL/GenBank/DDBJ databases">
        <title>The deep terrestrial virosphere.</title>
        <authorList>
            <person name="Holmfeldt K."/>
            <person name="Nilsson E."/>
            <person name="Simone D."/>
            <person name="Lopez-Fernandez M."/>
            <person name="Wu X."/>
            <person name="de Brujin I."/>
            <person name="Lundin D."/>
            <person name="Andersson A."/>
            <person name="Bertilsson S."/>
            <person name="Dopson M."/>
        </authorList>
    </citation>
    <scope>NUCLEOTIDE SEQUENCE</scope>
    <source>
        <strain evidence="3">MM415A01957</strain>
        <strain evidence="2">MM415B00465</strain>
        <strain evidence="1">TM448A00694</strain>
        <strain evidence="4">TM448B00545</strain>
    </source>
</reference>
<evidence type="ECO:0000313" key="4">
    <source>
        <dbReference type="EMBL" id="QJH95885.1"/>
    </source>
</evidence>
<dbReference type="EMBL" id="MT141526">
    <property type="protein sequence ID" value="QJA64772.1"/>
    <property type="molecule type" value="Genomic_DNA"/>
</dbReference>
<dbReference type="EMBL" id="MT142110">
    <property type="protein sequence ID" value="QJA74631.1"/>
    <property type="molecule type" value="Genomic_DNA"/>
</dbReference>
<protein>
    <submittedName>
        <fullName evidence="1">Uncharacterized protein</fullName>
    </submittedName>
</protein>
<evidence type="ECO:0000313" key="2">
    <source>
        <dbReference type="EMBL" id="QJA64772.1"/>
    </source>
</evidence>
<accession>A0A6H1ZJ79</accession>
<evidence type="ECO:0000313" key="3">
    <source>
        <dbReference type="EMBL" id="QJA74631.1"/>
    </source>
</evidence>
<sequence length="106" mass="12384">MAKATDYNPWDTAAKKAIDNWLAAADRTGPQMPRGKRLLSDNEQHRLYGAWSETMGLQSKDESNELESLRRFVAPFRDHGAENVAHWILEMEKRRRRQQRSMRWGG</sequence>
<dbReference type="AlphaFoldDB" id="A0A6H1ZJ79"/>
<proteinExistence type="predicted"/>
<dbReference type="EMBL" id="MT144632">
    <property type="protein sequence ID" value="QJH95885.1"/>
    <property type="molecule type" value="Genomic_DNA"/>
</dbReference>
<organism evidence="1">
    <name type="scientific">viral metagenome</name>
    <dbReference type="NCBI Taxonomy" id="1070528"/>
    <lineage>
        <taxon>unclassified sequences</taxon>
        <taxon>metagenomes</taxon>
        <taxon>organismal metagenomes</taxon>
    </lineage>
</organism>
<name>A0A6H1ZJ79_9ZZZZ</name>
<dbReference type="EMBL" id="MT144047">
    <property type="protein sequence ID" value="QJA47532.1"/>
    <property type="molecule type" value="Genomic_DNA"/>
</dbReference>